<evidence type="ECO:0000313" key="1">
    <source>
        <dbReference type="EMBL" id="KAK1863745.1"/>
    </source>
</evidence>
<name>A0ACC3C0L8_PYRYE</name>
<comment type="caution">
    <text evidence="1">The sequence shown here is derived from an EMBL/GenBank/DDBJ whole genome shotgun (WGS) entry which is preliminary data.</text>
</comment>
<sequence length="153" mass="16115">MTAGRDSAAVAAAAVSAIAPGQPPPDSQSRPTAQQLPTPGRPPRQRESTRVTADALEAELASVTASKGLHVGILKALHVCNADMGFDLSETFKIKKVAGSPNASFSMRFTFLSAMDLDTSRVNATTVRTEQFIVAAYQARAGLSSAPINFTRR</sequence>
<gene>
    <name evidence="1" type="ORF">I4F81_006299</name>
</gene>
<organism evidence="1 2">
    <name type="scientific">Pyropia yezoensis</name>
    <name type="common">Susabi-nori</name>
    <name type="synonym">Porphyra yezoensis</name>
    <dbReference type="NCBI Taxonomy" id="2788"/>
    <lineage>
        <taxon>Eukaryota</taxon>
        <taxon>Rhodophyta</taxon>
        <taxon>Bangiophyceae</taxon>
        <taxon>Bangiales</taxon>
        <taxon>Bangiaceae</taxon>
        <taxon>Pyropia</taxon>
    </lineage>
</organism>
<keyword evidence="2" id="KW-1185">Reference proteome</keyword>
<proteinExistence type="predicted"/>
<dbReference type="Proteomes" id="UP000798662">
    <property type="component" value="Chromosome 2"/>
</dbReference>
<evidence type="ECO:0000313" key="2">
    <source>
        <dbReference type="Proteomes" id="UP000798662"/>
    </source>
</evidence>
<reference evidence="1" key="1">
    <citation type="submission" date="2019-11" db="EMBL/GenBank/DDBJ databases">
        <title>Nori genome reveals adaptations in red seaweeds to the harsh intertidal environment.</title>
        <authorList>
            <person name="Wang D."/>
            <person name="Mao Y."/>
        </authorList>
    </citation>
    <scope>NUCLEOTIDE SEQUENCE</scope>
    <source>
        <tissue evidence="1">Gametophyte</tissue>
    </source>
</reference>
<accession>A0ACC3C0L8</accession>
<protein>
    <submittedName>
        <fullName evidence="1">Uncharacterized protein</fullName>
    </submittedName>
</protein>
<dbReference type="EMBL" id="CM020619">
    <property type="protein sequence ID" value="KAK1863745.1"/>
    <property type="molecule type" value="Genomic_DNA"/>
</dbReference>